<dbReference type="InterPro" id="IPR036236">
    <property type="entry name" value="Znf_C2H2_sf"/>
</dbReference>
<dbReference type="InterPro" id="IPR050888">
    <property type="entry name" value="ZnF_C2H2-type_TF"/>
</dbReference>
<dbReference type="Gene3D" id="3.30.160.60">
    <property type="entry name" value="Classic Zinc Finger"/>
    <property type="match status" value="3"/>
</dbReference>
<dbReference type="PROSITE" id="PS50157">
    <property type="entry name" value="ZINC_FINGER_C2H2_2"/>
    <property type="match status" value="3"/>
</dbReference>
<evidence type="ECO:0000313" key="10">
    <source>
        <dbReference type="EnsemblMetazoa" id="ADIR006389-PA"/>
    </source>
</evidence>
<dbReference type="SUPFAM" id="SSF57667">
    <property type="entry name" value="beta-beta-alpha zinc fingers"/>
    <property type="match status" value="2"/>
</dbReference>
<evidence type="ECO:0000256" key="4">
    <source>
        <dbReference type="ARBA" id="ARBA00022771"/>
    </source>
</evidence>
<name>A0A182NFG7_9DIPT</name>
<sequence>MPPEADETIELTSRSCRLCLGNKGQLMPLDCSLTPSEKINIIDGLLKIDLDSNWPFQSACHKCITKVRLIEDIRVHFDEKNRFFDVLFTQYKRIHLDGSIPIEKIAIQDDADSSISTEYVIETVVAEKPGLENVPPDVLLKAEDEHVDLMIKQEDLEQEDNALEMYEEFTLDEELVEEDKEDELVDDMVEELIEEHIVEMDNEDEQEASATVDSEHQSDEMYVLQEEPEGTVHDDDGYLDPSIKRCHLCLDTFASDSVLQDHLEKAHSDLLPFHCGKCLLYIEEIGEVNAHLVSHQYPYGCLYCSQRYNNEELLRKHNESCYTYRCQHCTAEFEIMAHLNAHKKLHKAQQRALNKCKTCGKSFTMPCNLQRHMRTHRACKTERKSMSHIIGQEKKLPVPSRNWEVLMRNLRVCQVCNEKFVSNCNLARHIEREHSEFSFPLFACDICPKKFTAFDKCIRHRANDQRTVRIDRSSDDGGVIRLRGM</sequence>
<evidence type="ECO:0000256" key="2">
    <source>
        <dbReference type="ARBA" id="ARBA00022723"/>
    </source>
</evidence>
<reference evidence="10" key="2">
    <citation type="submission" date="2020-05" db="UniProtKB">
        <authorList>
            <consortium name="EnsemblMetazoa"/>
        </authorList>
    </citation>
    <scope>IDENTIFICATION</scope>
    <source>
        <strain evidence="10">WRAIR2</strain>
    </source>
</reference>
<evidence type="ECO:0000256" key="6">
    <source>
        <dbReference type="ARBA" id="ARBA00023125"/>
    </source>
</evidence>
<evidence type="ECO:0000256" key="3">
    <source>
        <dbReference type="ARBA" id="ARBA00022737"/>
    </source>
</evidence>
<evidence type="ECO:0000259" key="9">
    <source>
        <dbReference type="PROSITE" id="PS50157"/>
    </source>
</evidence>
<dbReference type="SMART" id="SM00355">
    <property type="entry name" value="ZnF_C2H2"/>
    <property type="match status" value="7"/>
</dbReference>
<dbReference type="PROSITE" id="PS00028">
    <property type="entry name" value="ZINC_FINGER_C2H2_1"/>
    <property type="match status" value="4"/>
</dbReference>
<evidence type="ECO:0000256" key="1">
    <source>
        <dbReference type="ARBA" id="ARBA00004123"/>
    </source>
</evidence>
<keyword evidence="2" id="KW-0479">Metal-binding</keyword>
<keyword evidence="4 8" id="KW-0863">Zinc-finger</keyword>
<feature type="domain" description="C2H2-type" evidence="9">
    <location>
        <begin position="324"/>
        <end position="351"/>
    </location>
</feature>
<keyword evidence="6" id="KW-0238">DNA-binding</keyword>
<dbReference type="EnsemblMetazoa" id="ADIR006389-RA">
    <property type="protein sequence ID" value="ADIR006389-PA"/>
    <property type="gene ID" value="ADIR006389"/>
</dbReference>
<keyword evidence="11" id="KW-1185">Reference proteome</keyword>
<keyword evidence="7" id="KW-0539">Nucleus</keyword>
<organism evidence="10 11">
    <name type="scientific">Anopheles dirus</name>
    <dbReference type="NCBI Taxonomy" id="7168"/>
    <lineage>
        <taxon>Eukaryota</taxon>
        <taxon>Metazoa</taxon>
        <taxon>Ecdysozoa</taxon>
        <taxon>Arthropoda</taxon>
        <taxon>Hexapoda</taxon>
        <taxon>Insecta</taxon>
        <taxon>Pterygota</taxon>
        <taxon>Neoptera</taxon>
        <taxon>Endopterygota</taxon>
        <taxon>Diptera</taxon>
        <taxon>Nematocera</taxon>
        <taxon>Culicoidea</taxon>
        <taxon>Culicidae</taxon>
        <taxon>Anophelinae</taxon>
        <taxon>Anopheles</taxon>
    </lineage>
</organism>
<dbReference type="PANTHER" id="PTHR24406">
    <property type="entry name" value="TRANSCRIPTIONAL REPRESSOR CTCFL-RELATED"/>
    <property type="match status" value="1"/>
</dbReference>
<dbReference type="VEuPathDB" id="VectorBase:ADIR006389"/>
<keyword evidence="5" id="KW-0862">Zinc</keyword>
<reference evidence="11" key="1">
    <citation type="submission" date="2013-03" db="EMBL/GenBank/DDBJ databases">
        <title>The Genome Sequence of Anopheles dirus WRAIR2.</title>
        <authorList>
            <consortium name="The Broad Institute Genomics Platform"/>
            <person name="Neafsey D.E."/>
            <person name="Walton C."/>
            <person name="Walker B."/>
            <person name="Young S.K."/>
            <person name="Zeng Q."/>
            <person name="Gargeya S."/>
            <person name="Fitzgerald M."/>
            <person name="Haas B."/>
            <person name="Abouelleil A."/>
            <person name="Allen A.W."/>
            <person name="Alvarado L."/>
            <person name="Arachchi H.M."/>
            <person name="Berlin A.M."/>
            <person name="Chapman S.B."/>
            <person name="Gainer-Dewar J."/>
            <person name="Goldberg J."/>
            <person name="Griggs A."/>
            <person name="Gujja S."/>
            <person name="Hansen M."/>
            <person name="Howarth C."/>
            <person name="Imamovic A."/>
            <person name="Ireland A."/>
            <person name="Larimer J."/>
            <person name="McCowan C."/>
            <person name="Murphy C."/>
            <person name="Pearson M."/>
            <person name="Poon T.W."/>
            <person name="Priest M."/>
            <person name="Roberts A."/>
            <person name="Saif S."/>
            <person name="Shea T."/>
            <person name="Sisk P."/>
            <person name="Sykes S."/>
            <person name="Wortman J."/>
            <person name="Nusbaum C."/>
            <person name="Birren B."/>
        </authorList>
    </citation>
    <scope>NUCLEOTIDE SEQUENCE [LARGE SCALE GENOMIC DNA]</scope>
    <source>
        <strain evidence="11">WRAIR2</strain>
    </source>
</reference>
<dbReference type="GO" id="GO:0005634">
    <property type="term" value="C:nucleus"/>
    <property type="evidence" value="ECO:0007669"/>
    <property type="project" value="UniProtKB-SubCell"/>
</dbReference>
<evidence type="ECO:0000313" key="11">
    <source>
        <dbReference type="Proteomes" id="UP000075884"/>
    </source>
</evidence>
<dbReference type="STRING" id="7168.A0A182NFG7"/>
<feature type="domain" description="C2H2-type" evidence="9">
    <location>
        <begin position="244"/>
        <end position="272"/>
    </location>
</feature>
<keyword evidence="3" id="KW-0677">Repeat</keyword>
<proteinExistence type="predicted"/>
<dbReference type="InterPro" id="IPR013087">
    <property type="entry name" value="Znf_C2H2_type"/>
</dbReference>
<evidence type="ECO:0000256" key="8">
    <source>
        <dbReference type="PROSITE-ProRule" id="PRU00042"/>
    </source>
</evidence>
<comment type="subcellular location">
    <subcellularLocation>
        <location evidence="1">Nucleus</location>
    </subcellularLocation>
</comment>
<dbReference type="FunFam" id="3.30.160.60:FF:001009">
    <property type="entry name" value="Zinc finger protein 26"/>
    <property type="match status" value="1"/>
</dbReference>
<dbReference type="Pfam" id="PF00096">
    <property type="entry name" value="zf-C2H2"/>
    <property type="match status" value="2"/>
</dbReference>
<evidence type="ECO:0000256" key="7">
    <source>
        <dbReference type="ARBA" id="ARBA00023242"/>
    </source>
</evidence>
<dbReference type="Proteomes" id="UP000075884">
    <property type="component" value="Unassembled WGS sequence"/>
</dbReference>
<accession>A0A182NFG7</accession>
<dbReference type="AlphaFoldDB" id="A0A182NFG7"/>
<dbReference type="GO" id="GO:0003677">
    <property type="term" value="F:DNA binding"/>
    <property type="evidence" value="ECO:0007669"/>
    <property type="project" value="UniProtKB-KW"/>
</dbReference>
<feature type="domain" description="C2H2-type" evidence="9">
    <location>
        <begin position="354"/>
        <end position="381"/>
    </location>
</feature>
<evidence type="ECO:0000256" key="5">
    <source>
        <dbReference type="ARBA" id="ARBA00022833"/>
    </source>
</evidence>
<dbReference type="GO" id="GO:0008270">
    <property type="term" value="F:zinc ion binding"/>
    <property type="evidence" value="ECO:0007669"/>
    <property type="project" value="UniProtKB-KW"/>
</dbReference>
<protein>
    <recommendedName>
        <fullName evidence="9">C2H2-type domain-containing protein</fullName>
    </recommendedName>
</protein>